<dbReference type="EMBL" id="CP000561">
    <property type="protein sequence ID" value="ABO07841.1"/>
    <property type="molecule type" value="Genomic_DNA"/>
</dbReference>
<dbReference type="GeneID" id="4909602"/>
<dbReference type="HOGENOM" id="CLU_1922869_0_0_2"/>
<sequence>MELYHAEIRLLHRRVIAEHPEHVREIALGGLKSDGSYSENAYAKFVYDFLGLKLEDPQRYIASAKLWKMPDVKVVVEDSLQYNFVKFVHYLNKLTEFILGKARGVSIELPQAAEACSAWSRRRDVCVHFLC</sequence>
<dbReference type="KEGG" id="pcl:Pcal_0407"/>
<dbReference type="Proteomes" id="UP000001431">
    <property type="component" value="Chromosome"/>
</dbReference>
<keyword evidence="2" id="KW-1185">Reference proteome</keyword>
<organism evidence="1 2">
    <name type="scientific">Pyrobaculum calidifontis (strain DSM 21063 / JCM 11548 / VA1)</name>
    <dbReference type="NCBI Taxonomy" id="410359"/>
    <lineage>
        <taxon>Archaea</taxon>
        <taxon>Thermoproteota</taxon>
        <taxon>Thermoprotei</taxon>
        <taxon>Thermoproteales</taxon>
        <taxon>Thermoproteaceae</taxon>
        <taxon>Pyrobaculum</taxon>
    </lineage>
</organism>
<reference evidence="1" key="1">
    <citation type="submission" date="2007-02" db="EMBL/GenBank/DDBJ databases">
        <title>Complete sequence of Pyrobaculum calidifontis JCM 11548.</title>
        <authorList>
            <consortium name="US DOE Joint Genome Institute"/>
            <person name="Copeland A."/>
            <person name="Lucas S."/>
            <person name="Lapidus A."/>
            <person name="Barry K."/>
            <person name="Glavina del Rio T."/>
            <person name="Dalin E."/>
            <person name="Tice H."/>
            <person name="Pitluck S."/>
            <person name="Chain P."/>
            <person name="Malfatti S."/>
            <person name="Shin M."/>
            <person name="Vergez L."/>
            <person name="Schmutz J."/>
            <person name="Larimer F."/>
            <person name="Land M."/>
            <person name="Hauser L."/>
            <person name="Kyrpides N."/>
            <person name="Mikhailova N."/>
            <person name="Cozen A.E."/>
            <person name="Fitz-Gibbon S.T."/>
            <person name="House C.H."/>
            <person name="Saltikov C."/>
            <person name="Lowe T.M."/>
            <person name="Richardson P."/>
        </authorList>
    </citation>
    <scope>NUCLEOTIDE SEQUENCE [LARGE SCALE GENOMIC DNA]</scope>
    <source>
        <strain evidence="1">JCM 11548</strain>
    </source>
</reference>
<dbReference type="RefSeq" id="WP_011849098.1">
    <property type="nucleotide sequence ID" value="NC_009073.1"/>
</dbReference>
<gene>
    <name evidence="1" type="ordered locus">Pcal_0407</name>
</gene>
<evidence type="ECO:0000313" key="2">
    <source>
        <dbReference type="Proteomes" id="UP000001431"/>
    </source>
</evidence>
<proteinExistence type="predicted"/>
<dbReference type="AlphaFoldDB" id="A3MT74"/>
<name>A3MT74_PYRCJ</name>
<evidence type="ECO:0000313" key="1">
    <source>
        <dbReference type="EMBL" id="ABO07841.1"/>
    </source>
</evidence>
<protein>
    <submittedName>
        <fullName evidence="1">Uncharacterized protein</fullName>
    </submittedName>
</protein>
<accession>A3MT74</accession>
<dbReference type="OrthoDB" id="387195at2157"/>
<dbReference type="eggNOG" id="arCOG04039">
    <property type="taxonomic scope" value="Archaea"/>
</dbReference>